<evidence type="ECO:0000256" key="5">
    <source>
        <dbReference type="ARBA" id="ARBA00023180"/>
    </source>
</evidence>
<comment type="subcellular location">
    <subcellularLocation>
        <location evidence="1">Secreted</location>
    </subcellularLocation>
</comment>
<comment type="similarity">
    <text evidence="2">Belongs to the PBP/GOBP family.</text>
</comment>
<accession>A0A8J6LJE7</accession>
<evidence type="ECO:0000256" key="6">
    <source>
        <dbReference type="ARBA" id="ARBA00056866"/>
    </source>
</evidence>
<evidence type="ECO:0000256" key="3">
    <source>
        <dbReference type="ARBA" id="ARBA00022525"/>
    </source>
</evidence>
<sequence>MKVLLCLIVVALVAAAYAETPLQKVRKHSDACKRESGVSDDVLARARKGEKVDDPKLRDHGVCILKKSGFLDDNGDFQVETIRAKLKENADHPEKVDDLVAKCAVKKDTPQESTHSFFRCLHENHLS</sequence>
<dbReference type="GO" id="GO:0005549">
    <property type="term" value="F:odorant binding"/>
    <property type="evidence" value="ECO:0007669"/>
    <property type="project" value="InterPro"/>
</dbReference>
<dbReference type="CDD" id="cd23992">
    <property type="entry name" value="PBP_GOBP"/>
    <property type="match status" value="1"/>
</dbReference>
<dbReference type="GO" id="GO:0007608">
    <property type="term" value="P:sensory perception of smell"/>
    <property type="evidence" value="ECO:0007669"/>
    <property type="project" value="TreeGrafter"/>
</dbReference>
<organism evidence="8 9">
    <name type="scientific">Tenebrio molitor</name>
    <name type="common">Yellow mealworm beetle</name>
    <dbReference type="NCBI Taxonomy" id="7067"/>
    <lineage>
        <taxon>Eukaryota</taxon>
        <taxon>Metazoa</taxon>
        <taxon>Ecdysozoa</taxon>
        <taxon>Arthropoda</taxon>
        <taxon>Hexapoda</taxon>
        <taxon>Insecta</taxon>
        <taxon>Pterygota</taxon>
        <taxon>Neoptera</taxon>
        <taxon>Endopterygota</taxon>
        <taxon>Coleoptera</taxon>
        <taxon>Polyphaga</taxon>
        <taxon>Cucujiformia</taxon>
        <taxon>Tenebrionidae</taxon>
        <taxon>Tenebrio</taxon>
    </lineage>
</organism>
<proteinExistence type="inferred from homology"/>
<evidence type="ECO:0000256" key="2">
    <source>
        <dbReference type="ARBA" id="ARBA00008098"/>
    </source>
</evidence>
<dbReference type="AlphaFoldDB" id="A0A8J6LJE7"/>
<dbReference type="GO" id="GO:0005615">
    <property type="term" value="C:extracellular space"/>
    <property type="evidence" value="ECO:0007669"/>
    <property type="project" value="TreeGrafter"/>
</dbReference>
<evidence type="ECO:0000256" key="1">
    <source>
        <dbReference type="ARBA" id="ARBA00004613"/>
    </source>
</evidence>
<reference evidence="8" key="1">
    <citation type="journal article" date="2020" name="J Insects Food Feed">
        <title>The yellow mealworm (Tenebrio molitor) genome: a resource for the emerging insects as food and feed industry.</title>
        <authorList>
            <person name="Eriksson T."/>
            <person name="Andere A."/>
            <person name="Kelstrup H."/>
            <person name="Emery V."/>
            <person name="Picard C."/>
        </authorList>
    </citation>
    <scope>NUCLEOTIDE SEQUENCE</scope>
    <source>
        <strain evidence="8">Stoneville</strain>
        <tissue evidence="8">Whole head</tissue>
    </source>
</reference>
<evidence type="ECO:0000313" key="9">
    <source>
        <dbReference type="Proteomes" id="UP000719412"/>
    </source>
</evidence>
<dbReference type="Proteomes" id="UP000719412">
    <property type="component" value="Unassembled WGS sequence"/>
</dbReference>
<dbReference type="EMBL" id="JABDTM020022243">
    <property type="protein sequence ID" value="KAH0815991.1"/>
    <property type="molecule type" value="Genomic_DNA"/>
</dbReference>
<evidence type="ECO:0000313" key="8">
    <source>
        <dbReference type="EMBL" id="KAH0815991.1"/>
    </source>
</evidence>
<keyword evidence="5" id="KW-0325">Glycoprotein</keyword>
<feature type="signal peptide" evidence="7">
    <location>
        <begin position="1"/>
        <end position="18"/>
    </location>
</feature>
<comment type="caution">
    <text evidence="8">The sequence shown here is derived from an EMBL/GenBank/DDBJ whole genome shotgun (WGS) entry which is preliminary data.</text>
</comment>
<feature type="chain" id="PRO_5035235431" evidence="7">
    <location>
        <begin position="19"/>
        <end position="127"/>
    </location>
</feature>
<dbReference type="Gene3D" id="1.10.238.20">
    <property type="entry name" value="Pheromone/general odorant binding protein domain"/>
    <property type="match status" value="1"/>
</dbReference>
<dbReference type="SMART" id="SM00708">
    <property type="entry name" value="PhBP"/>
    <property type="match status" value="1"/>
</dbReference>
<dbReference type="InterPro" id="IPR006170">
    <property type="entry name" value="PBP/GOBP"/>
</dbReference>
<comment type="function">
    <text evidence="6">May be a carrier protein for lipids.</text>
</comment>
<keyword evidence="3" id="KW-0964">Secreted</keyword>
<evidence type="ECO:0000256" key="4">
    <source>
        <dbReference type="ARBA" id="ARBA00022729"/>
    </source>
</evidence>
<dbReference type="InterPro" id="IPR036728">
    <property type="entry name" value="PBP_GOBP_sf"/>
</dbReference>
<reference evidence="8" key="2">
    <citation type="submission" date="2021-08" db="EMBL/GenBank/DDBJ databases">
        <authorList>
            <person name="Eriksson T."/>
        </authorList>
    </citation>
    <scope>NUCLEOTIDE SEQUENCE</scope>
    <source>
        <strain evidence="8">Stoneville</strain>
        <tissue evidence="8">Whole head</tissue>
    </source>
</reference>
<keyword evidence="4 7" id="KW-0732">Signal</keyword>
<dbReference type="Pfam" id="PF01395">
    <property type="entry name" value="PBP_GOBP"/>
    <property type="match status" value="1"/>
</dbReference>
<name>A0A8J6LJE7_TENMO</name>
<protein>
    <submittedName>
        <fullName evidence="8">Uncharacterized protein</fullName>
    </submittedName>
</protein>
<evidence type="ECO:0000256" key="7">
    <source>
        <dbReference type="SAM" id="SignalP"/>
    </source>
</evidence>
<dbReference type="FunFam" id="1.10.238.20:FF:000001">
    <property type="entry name" value="General odorant-binding protein lush"/>
    <property type="match status" value="1"/>
</dbReference>
<dbReference type="PANTHER" id="PTHR11857">
    <property type="entry name" value="ODORANT BINDING PROTEIN-RELATED"/>
    <property type="match status" value="1"/>
</dbReference>
<dbReference type="SUPFAM" id="SSF47565">
    <property type="entry name" value="Insect pheromone/odorant-binding proteins"/>
    <property type="match status" value="1"/>
</dbReference>
<keyword evidence="9" id="KW-1185">Reference proteome</keyword>
<gene>
    <name evidence="8" type="ORF">GEV33_006801</name>
</gene>
<dbReference type="PANTHER" id="PTHR11857:SF43">
    <property type="entry name" value="GEO07291P1-RELATED"/>
    <property type="match status" value="1"/>
</dbReference>